<feature type="compositionally biased region" description="Low complexity" evidence="1">
    <location>
        <begin position="235"/>
        <end position="245"/>
    </location>
</feature>
<evidence type="ECO:0000313" key="2">
    <source>
        <dbReference type="EMBL" id="PBA26298.1"/>
    </source>
</evidence>
<dbReference type="InterPro" id="IPR052209">
    <property type="entry name" value="CbiZ"/>
</dbReference>
<reference evidence="2 3" key="1">
    <citation type="submission" date="2017-08" db="EMBL/GenBank/DDBJ databases">
        <title>Phylogenetic analysis of Mycobacterium avium complex whole genomes.</title>
        <authorList>
            <person name="Caverly L.J."/>
            <person name="Spilker T."/>
            <person name="Lipuma J."/>
        </authorList>
    </citation>
    <scope>NUCLEOTIDE SEQUENCE [LARGE SCALE GENOMIC DNA]</scope>
    <source>
        <strain evidence="2 3">FLAC0165</strain>
    </source>
</reference>
<dbReference type="AlphaFoldDB" id="A0A2A2ZYX1"/>
<sequence>MRPVHPQLTARVEHGRSLPVLVWRFTEPRLCISSGPLGGGIGARDWLVNATVPLDYDRTDPDRHLGEIAAALGLAGAGCGLLTAVDVTRHHLEADGGAQVTATVGLSSPAWAAAPDHHFRREAPHRVGTINIVVAAPVRLSEAALVNAVATATEAKAQALHEAGIRATGTASDAVVVHCPTDGAAEAFGGPRSTFGARIARAVHAAVLVGARSWMSGHAHRTPVGSPTPPRHFEPASAAGSAPRAAGRRAGHRVGADGIEPPTAGV</sequence>
<organism evidence="2 3">
    <name type="scientific">Mycobacterium avium</name>
    <dbReference type="NCBI Taxonomy" id="1764"/>
    <lineage>
        <taxon>Bacteria</taxon>
        <taxon>Bacillati</taxon>
        <taxon>Actinomycetota</taxon>
        <taxon>Actinomycetes</taxon>
        <taxon>Mycobacteriales</taxon>
        <taxon>Mycobacteriaceae</taxon>
        <taxon>Mycobacterium</taxon>
        <taxon>Mycobacterium avium complex (MAC)</taxon>
    </lineage>
</organism>
<comment type="caution">
    <text evidence="2">The sequence shown here is derived from an EMBL/GenBank/DDBJ whole genome shotgun (WGS) entry which is preliminary data.</text>
</comment>
<gene>
    <name evidence="2" type="ORF">CKJ66_13685</name>
</gene>
<dbReference type="EMBL" id="NSFD01000036">
    <property type="protein sequence ID" value="PBA26298.1"/>
    <property type="molecule type" value="Genomic_DNA"/>
</dbReference>
<protein>
    <submittedName>
        <fullName evidence="2">Adenosylcobinamide amidohydrolase</fullName>
    </submittedName>
</protein>
<dbReference type="OrthoDB" id="5242020at2"/>
<dbReference type="InterPro" id="IPR002808">
    <property type="entry name" value="AdoCbi_amidolase"/>
</dbReference>
<accession>A0A2A2ZYX1</accession>
<dbReference type="GO" id="GO:0016787">
    <property type="term" value="F:hydrolase activity"/>
    <property type="evidence" value="ECO:0007669"/>
    <property type="project" value="UniProtKB-KW"/>
</dbReference>
<dbReference type="Pfam" id="PF01955">
    <property type="entry name" value="CbiZ"/>
    <property type="match status" value="1"/>
</dbReference>
<dbReference type="PANTHER" id="PTHR35336">
    <property type="entry name" value="ADENOSYLCOBINAMIDE AMIDOHYDROLASE"/>
    <property type="match status" value="1"/>
</dbReference>
<dbReference type="RefSeq" id="WP_080711161.1">
    <property type="nucleotide sequence ID" value="NZ_JAEKMK010000077.1"/>
</dbReference>
<name>A0A2A2ZYX1_MYCAV</name>
<proteinExistence type="predicted"/>
<evidence type="ECO:0000256" key="1">
    <source>
        <dbReference type="SAM" id="MobiDB-lite"/>
    </source>
</evidence>
<feature type="region of interest" description="Disordered" evidence="1">
    <location>
        <begin position="219"/>
        <end position="266"/>
    </location>
</feature>
<keyword evidence="2" id="KW-0378">Hydrolase</keyword>
<dbReference type="PANTHER" id="PTHR35336:SF5">
    <property type="entry name" value="ADENOSYLCOBINAMIDE AMIDOHYDROLASE"/>
    <property type="match status" value="1"/>
</dbReference>
<evidence type="ECO:0000313" key="3">
    <source>
        <dbReference type="Proteomes" id="UP000217768"/>
    </source>
</evidence>
<dbReference type="Proteomes" id="UP000217768">
    <property type="component" value="Unassembled WGS sequence"/>
</dbReference>